<evidence type="ECO:0000313" key="1">
    <source>
        <dbReference type="EMBL" id="PPK90821.1"/>
    </source>
</evidence>
<dbReference type="InterPro" id="IPR011042">
    <property type="entry name" value="6-blade_b-propeller_TolB-like"/>
</dbReference>
<sequence length="326" mass="35539">MTSEPAGALGIVRLYVDTTPVSATPTFQLLRHGEDGVVPHRWESVLAAAGEPPRMLVISPSGRTLLGLVPAPAGEDTGNAAEAAEPAQRLVVVDIATARTTPTAFLQRGPTQHLNYAMSPDDEHLAVAFTDYGRGREHLRITVVSGAQQQVSVERTFSGSTMRRDEMDYLLQWSPDGGHLAVTTGVPGQAYESVLVLDARTLETVRAVETAWLMGSLSWSPEGDRLAVVDFHRPRLLHVQDGRLEEVSWLRSHREDPPRGPQIIGLMSGERALVLRQTMKRLRLIAASLAMGEGPVLAALRLGEFDWPIRLTVSRQWETVTGALDA</sequence>
<dbReference type="OrthoDB" id="414967at2"/>
<evidence type="ECO:0000313" key="2">
    <source>
        <dbReference type="Proteomes" id="UP000239485"/>
    </source>
</evidence>
<organism evidence="1 2">
    <name type="scientific">Kineococcus xinjiangensis</name>
    <dbReference type="NCBI Taxonomy" id="512762"/>
    <lineage>
        <taxon>Bacteria</taxon>
        <taxon>Bacillati</taxon>
        <taxon>Actinomycetota</taxon>
        <taxon>Actinomycetes</taxon>
        <taxon>Kineosporiales</taxon>
        <taxon>Kineosporiaceae</taxon>
        <taxon>Kineococcus</taxon>
    </lineage>
</organism>
<accession>A0A2S6IC42</accession>
<comment type="caution">
    <text evidence="1">The sequence shown here is derived from an EMBL/GenBank/DDBJ whole genome shotgun (WGS) entry which is preliminary data.</text>
</comment>
<dbReference type="InterPro" id="IPR011044">
    <property type="entry name" value="Quino_amine_DH_bsu"/>
</dbReference>
<reference evidence="1 2" key="1">
    <citation type="submission" date="2018-02" db="EMBL/GenBank/DDBJ databases">
        <title>Genomic Encyclopedia of Archaeal and Bacterial Type Strains, Phase II (KMG-II): from individual species to whole genera.</title>
        <authorList>
            <person name="Goeker M."/>
        </authorList>
    </citation>
    <scope>NUCLEOTIDE SEQUENCE [LARGE SCALE GENOMIC DNA]</scope>
    <source>
        <strain evidence="1 2">DSM 22857</strain>
    </source>
</reference>
<name>A0A2S6IC42_9ACTN</name>
<dbReference type="EMBL" id="PTJD01000023">
    <property type="protein sequence ID" value="PPK90821.1"/>
    <property type="molecule type" value="Genomic_DNA"/>
</dbReference>
<dbReference type="RefSeq" id="WP_146099705.1">
    <property type="nucleotide sequence ID" value="NZ_PTJD01000023.1"/>
</dbReference>
<dbReference type="Proteomes" id="UP000239485">
    <property type="component" value="Unassembled WGS sequence"/>
</dbReference>
<gene>
    <name evidence="1" type="ORF">CLV92_12325</name>
</gene>
<dbReference type="Gene3D" id="2.120.10.30">
    <property type="entry name" value="TolB, C-terminal domain"/>
    <property type="match status" value="1"/>
</dbReference>
<proteinExistence type="predicted"/>
<dbReference type="AlphaFoldDB" id="A0A2S6IC42"/>
<protein>
    <recommendedName>
        <fullName evidence="3">WD40 repeat protein</fullName>
    </recommendedName>
</protein>
<dbReference type="SUPFAM" id="SSF50969">
    <property type="entry name" value="YVTN repeat-like/Quinoprotein amine dehydrogenase"/>
    <property type="match status" value="1"/>
</dbReference>
<keyword evidence="2" id="KW-1185">Reference proteome</keyword>
<evidence type="ECO:0008006" key="3">
    <source>
        <dbReference type="Google" id="ProtNLM"/>
    </source>
</evidence>